<dbReference type="PANTHER" id="PTHR45750">
    <property type="entry name" value="GH11602P"/>
    <property type="match status" value="1"/>
</dbReference>
<evidence type="ECO:0000313" key="4">
    <source>
        <dbReference type="Proteomes" id="UP000030699"/>
    </source>
</evidence>
<feature type="transmembrane region" description="Helical" evidence="2">
    <location>
        <begin position="487"/>
        <end position="509"/>
    </location>
</feature>
<dbReference type="AlphaFoldDB" id="A0A024WY11"/>
<feature type="transmembrane region" description="Helical" evidence="2">
    <location>
        <begin position="521"/>
        <end position="538"/>
    </location>
</feature>
<evidence type="ECO:0000313" key="3">
    <source>
        <dbReference type="EMBL" id="ETW51476.1"/>
    </source>
</evidence>
<dbReference type="InterPro" id="IPR037800">
    <property type="entry name" value="GCN5"/>
</dbReference>
<organism evidence="3 4">
    <name type="scientific">Plasmodium falciparum MaliPS096_E11</name>
    <dbReference type="NCBI Taxonomy" id="1036727"/>
    <lineage>
        <taxon>Eukaryota</taxon>
        <taxon>Sar</taxon>
        <taxon>Alveolata</taxon>
        <taxon>Apicomplexa</taxon>
        <taxon>Aconoidasida</taxon>
        <taxon>Haemosporida</taxon>
        <taxon>Plasmodiidae</taxon>
        <taxon>Plasmodium</taxon>
        <taxon>Plasmodium (Laverania)</taxon>
    </lineage>
</organism>
<feature type="compositionally biased region" description="Basic residues" evidence="1">
    <location>
        <begin position="26"/>
        <end position="39"/>
    </location>
</feature>
<feature type="region of interest" description="Disordered" evidence="1">
    <location>
        <begin position="83"/>
        <end position="110"/>
    </location>
</feature>
<feature type="transmembrane region" description="Helical" evidence="2">
    <location>
        <begin position="328"/>
        <end position="352"/>
    </location>
</feature>
<accession>A0A024WY11</accession>
<feature type="transmembrane region" description="Helical" evidence="2">
    <location>
        <begin position="590"/>
        <end position="614"/>
    </location>
</feature>
<dbReference type="Proteomes" id="UP000030699">
    <property type="component" value="Unassembled WGS sequence"/>
</dbReference>
<name>A0A024WY11_PLAFA</name>
<reference evidence="3 4" key="2">
    <citation type="submission" date="2013-02" db="EMBL/GenBank/DDBJ databases">
        <title>The Genome Sequence of Plasmodium falciparum MaliPS096_E11.</title>
        <authorList>
            <consortium name="The Broad Institute Genome Sequencing Platform"/>
            <consortium name="The Broad Institute Genome Sequencing Center for Infectious Disease"/>
            <person name="Neafsey D."/>
            <person name="Cheeseman I."/>
            <person name="Volkman S."/>
            <person name="Adams J."/>
            <person name="Walker B."/>
            <person name="Young S.K."/>
            <person name="Zeng Q."/>
            <person name="Gargeya S."/>
            <person name="Fitzgerald M."/>
            <person name="Haas B."/>
            <person name="Abouelleil A."/>
            <person name="Alvarado L."/>
            <person name="Arachchi H.M."/>
            <person name="Berlin A.M."/>
            <person name="Chapman S.B."/>
            <person name="Dewar J."/>
            <person name="Goldberg J."/>
            <person name="Griggs A."/>
            <person name="Gujja S."/>
            <person name="Hansen M."/>
            <person name="Howarth C."/>
            <person name="Imamovic A."/>
            <person name="Larimer J."/>
            <person name="McCowan C."/>
            <person name="Murphy C."/>
            <person name="Neiman D."/>
            <person name="Pearson M."/>
            <person name="Priest M."/>
            <person name="Roberts A."/>
            <person name="Saif S."/>
            <person name="Shea T."/>
            <person name="Sisk P."/>
            <person name="Sykes S."/>
            <person name="Wortman J."/>
            <person name="Nusbaum C."/>
            <person name="Birren B."/>
        </authorList>
    </citation>
    <scope>NUCLEOTIDE SEQUENCE [LARGE SCALE GENOMIC DNA]</scope>
    <source>
        <strain evidence="3 4">MaliPS096_E11</strain>
    </source>
</reference>
<feature type="region of interest" description="Disordered" evidence="1">
    <location>
        <begin position="360"/>
        <end position="386"/>
    </location>
</feature>
<reference evidence="3 4" key="1">
    <citation type="submission" date="2013-02" db="EMBL/GenBank/DDBJ databases">
        <title>The Genome Annotation of Plasmodium falciparum MaliPS096_E11.</title>
        <authorList>
            <consortium name="The Broad Institute Genome Sequencing Platform"/>
            <consortium name="The Broad Institute Genome Sequencing Center for Infectious Disease"/>
            <person name="Neafsey D."/>
            <person name="Hoffman S."/>
            <person name="Volkman S."/>
            <person name="Rosenthal P."/>
            <person name="Walker B."/>
            <person name="Young S.K."/>
            <person name="Zeng Q."/>
            <person name="Gargeya S."/>
            <person name="Fitzgerald M."/>
            <person name="Haas B."/>
            <person name="Abouelleil A."/>
            <person name="Allen A.W."/>
            <person name="Alvarado L."/>
            <person name="Arachchi H.M."/>
            <person name="Berlin A.M."/>
            <person name="Chapman S.B."/>
            <person name="Gainer-Dewar J."/>
            <person name="Goldberg J."/>
            <person name="Griggs A."/>
            <person name="Gujja S."/>
            <person name="Hansen M."/>
            <person name="Howarth C."/>
            <person name="Imamovic A."/>
            <person name="Ireland A."/>
            <person name="Larimer J."/>
            <person name="McCowan C."/>
            <person name="Murphy C."/>
            <person name="Pearson M."/>
            <person name="Poon T.W."/>
            <person name="Priest M."/>
            <person name="Roberts A."/>
            <person name="Saif S."/>
            <person name="Shea T."/>
            <person name="Sisk P."/>
            <person name="Sykes S."/>
            <person name="Wortman J."/>
            <person name="Nusbaum C."/>
            <person name="Birren B."/>
        </authorList>
    </citation>
    <scope>NUCLEOTIDE SEQUENCE [LARGE SCALE GENOMIC DNA]</scope>
    <source>
        <strain evidence="3 4">MaliPS096_E11</strain>
    </source>
</reference>
<dbReference type="GO" id="GO:0010484">
    <property type="term" value="F:histone H3 acetyltransferase activity"/>
    <property type="evidence" value="ECO:0007669"/>
    <property type="project" value="TreeGrafter"/>
</dbReference>
<feature type="transmembrane region" description="Helical" evidence="2">
    <location>
        <begin position="206"/>
        <end position="230"/>
    </location>
</feature>
<protein>
    <submittedName>
        <fullName evidence="3">Uncharacterized protein</fullName>
    </submittedName>
</protein>
<dbReference type="OrthoDB" id="372289at2759"/>
<feature type="transmembrane region" description="Helical" evidence="2">
    <location>
        <begin position="559"/>
        <end position="584"/>
    </location>
</feature>
<dbReference type="GO" id="GO:0045944">
    <property type="term" value="P:positive regulation of transcription by RNA polymerase II"/>
    <property type="evidence" value="ECO:0007669"/>
    <property type="project" value="TreeGrafter"/>
</dbReference>
<feature type="transmembrane region" description="Helical" evidence="2">
    <location>
        <begin position="242"/>
        <end position="260"/>
    </location>
</feature>
<feature type="transmembrane region" description="Helical" evidence="2">
    <location>
        <begin position="177"/>
        <end position="199"/>
    </location>
</feature>
<dbReference type="PANTHER" id="PTHR45750:SF3">
    <property type="entry name" value="HISTONE ACETYLTRANSFERASE"/>
    <property type="match status" value="1"/>
</dbReference>
<gene>
    <name evidence="3" type="ORF">PFMALIP_00452</name>
</gene>
<feature type="transmembrane region" description="Helical" evidence="2">
    <location>
        <begin position="296"/>
        <end position="316"/>
    </location>
</feature>
<dbReference type="EMBL" id="KI925485">
    <property type="protein sequence ID" value="ETW51476.1"/>
    <property type="molecule type" value="Genomic_DNA"/>
</dbReference>
<feature type="transmembrane region" description="Helical" evidence="2">
    <location>
        <begin position="153"/>
        <end position="171"/>
    </location>
</feature>
<evidence type="ECO:0000256" key="2">
    <source>
        <dbReference type="SAM" id="Phobius"/>
    </source>
</evidence>
<feature type="compositionally biased region" description="Basic residues" evidence="1">
    <location>
        <begin position="90"/>
        <end position="100"/>
    </location>
</feature>
<proteinExistence type="predicted"/>
<feature type="region of interest" description="Disordered" evidence="1">
    <location>
        <begin position="26"/>
        <end position="45"/>
    </location>
</feature>
<sequence>MLRKKNSEENNAYNLFNNEKLKKLEKKKKKMLEKNKKKKKEDTLDDKKFSEVYNSIYENLKKKKEGKYNNDDNKDMMMMMMDDHKSNDNKHHKNNKHNNKHYNNNNDDDDDNDFYEINYNSSDNMNSVSSVEEDTLFNDDVLKKYIIGQVLNIIRTSFHWAITSFVLFFLFEHFSIFYVYRLISFLTLFLFTPISIYLVKRRNIKFFLIFTNTVRLLIWGFFIPFLYFLYKNEIKKYYVNRTYEFLFSFFLLLDNIQINISNLIDIDNNGIDFLSKKYDLRINEKAKRKFLTLHQFFFDASFIVVNPLIIFVMYLFSNLFNENYYKDVFIYTSSFIFSVITIITLVVYTLGLENVDNNQANKNNDYSTNYEEHNTNDSIEDMNEDLSYNNNEDNFDKYYEKQKQKQKHKKKEFHSSHTNSITNGYTDTFNNTYPNIYNDQTKKYLTERSNLEYMEYVNENYSLQEQYKRQFSELINNIHIIKKENTLLFYTCMLSYLNSVEDIMILMLIPLTSIYVAEFFYLKNIFVQILMAVILISLTREEMLSLNLQKTARETKSDIYNFVGLFMSFVNLIFVILTSFFLSILDNFVINYVFICIFLIILLVLFYAWAVFILKRGNNSN</sequence>
<keyword evidence="2" id="KW-0472">Membrane</keyword>
<dbReference type="GO" id="GO:0000123">
    <property type="term" value="C:histone acetyltransferase complex"/>
    <property type="evidence" value="ECO:0007669"/>
    <property type="project" value="TreeGrafter"/>
</dbReference>
<evidence type="ECO:0000256" key="1">
    <source>
        <dbReference type="SAM" id="MobiDB-lite"/>
    </source>
</evidence>
<keyword evidence="2" id="KW-0812">Transmembrane</keyword>
<keyword evidence="2" id="KW-1133">Transmembrane helix</keyword>